<evidence type="ECO:0000313" key="3">
    <source>
        <dbReference type="Proteomes" id="UP000265541"/>
    </source>
</evidence>
<dbReference type="AlphaFoldDB" id="A0A3A0VL32"/>
<feature type="transmembrane region" description="Helical" evidence="1">
    <location>
        <begin position="389"/>
        <end position="413"/>
    </location>
</feature>
<feature type="transmembrane region" description="Helical" evidence="1">
    <location>
        <begin position="433"/>
        <end position="452"/>
    </location>
</feature>
<keyword evidence="1" id="KW-1133">Transmembrane helix</keyword>
<feature type="transmembrane region" description="Helical" evidence="1">
    <location>
        <begin position="85"/>
        <end position="105"/>
    </location>
</feature>
<dbReference type="RefSeq" id="WP_119485047.1">
    <property type="nucleotide sequence ID" value="NZ_QYJN01000003.1"/>
</dbReference>
<dbReference type="GO" id="GO:0140359">
    <property type="term" value="F:ABC-type transporter activity"/>
    <property type="evidence" value="ECO:0007669"/>
    <property type="project" value="InterPro"/>
</dbReference>
<organism evidence="2 3">
    <name type="scientific">Staphylococcus gallinarum</name>
    <dbReference type="NCBI Taxonomy" id="1293"/>
    <lineage>
        <taxon>Bacteria</taxon>
        <taxon>Bacillati</taxon>
        <taxon>Bacillota</taxon>
        <taxon>Bacilli</taxon>
        <taxon>Bacillales</taxon>
        <taxon>Staphylococcaceae</taxon>
        <taxon>Staphylococcus</taxon>
    </lineage>
</organism>
<feature type="transmembrane region" description="Helical" evidence="1">
    <location>
        <begin position="344"/>
        <end position="365"/>
    </location>
</feature>
<dbReference type="Pfam" id="PF12679">
    <property type="entry name" value="ABC2_membrane_2"/>
    <property type="match status" value="1"/>
</dbReference>
<feature type="transmembrane region" description="Helical" evidence="1">
    <location>
        <begin position="459"/>
        <end position="480"/>
    </location>
</feature>
<dbReference type="OrthoDB" id="2014935at2"/>
<keyword evidence="1" id="KW-0812">Transmembrane</keyword>
<feature type="transmembrane region" description="Helical" evidence="1">
    <location>
        <begin position="126"/>
        <end position="152"/>
    </location>
</feature>
<proteinExistence type="predicted"/>
<dbReference type="GO" id="GO:0005886">
    <property type="term" value="C:plasma membrane"/>
    <property type="evidence" value="ECO:0007669"/>
    <property type="project" value="UniProtKB-SubCell"/>
</dbReference>
<reference evidence="2 3" key="1">
    <citation type="journal article" date="2016" name="Front. Microbiol.">
        <title>Comprehensive Phylogenetic Analysis of Bovine Non-aureus Staphylococci Species Based on Whole-Genome Sequencing.</title>
        <authorList>
            <person name="Naushad S."/>
            <person name="Barkema H.W."/>
            <person name="Luby C."/>
            <person name="Condas L.A."/>
            <person name="Nobrega D.B."/>
            <person name="Carson D.A."/>
            <person name="De Buck J."/>
        </authorList>
    </citation>
    <scope>NUCLEOTIDE SEQUENCE [LARGE SCALE GENOMIC DNA]</scope>
    <source>
        <strain evidence="2 3">SNUC 4781</strain>
    </source>
</reference>
<comment type="caution">
    <text evidence="2">The sequence shown here is derived from an EMBL/GenBank/DDBJ whole genome shotgun (WGS) entry which is preliminary data.</text>
</comment>
<feature type="transmembrane region" description="Helical" evidence="1">
    <location>
        <begin position="242"/>
        <end position="260"/>
    </location>
</feature>
<dbReference type="Proteomes" id="UP000265541">
    <property type="component" value="Unassembled WGS sequence"/>
</dbReference>
<protein>
    <submittedName>
        <fullName evidence="2">ABC transporter permease</fullName>
    </submittedName>
</protein>
<evidence type="ECO:0000313" key="2">
    <source>
        <dbReference type="EMBL" id="RIP34805.1"/>
    </source>
</evidence>
<evidence type="ECO:0000256" key="1">
    <source>
        <dbReference type="SAM" id="Phobius"/>
    </source>
</evidence>
<name>A0A3A0VL32_STAGA</name>
<dbReference type="EMBL" id="QYJN01000003">
    <property type="protein sequence ID" value="RIP34805.1"/>
    <property type="molecule type" value="Genomic_DNA"/>
</dbReference>
<sequence>MNRSILKIRRVTFFYMKRNKWSVLVWLLLLTVLTAIVPPAFQEMYPNKAKMNPIIQMSENPAMKAMLGPGKFDDTNVGVLFAHEMTLFTGILVAIMSILFVAKNSRGDEADGKLEMMMALPIRRQVILISNLINGIVLNLLLGCLLFSVLLFSGNDAMDANSALVYSLSMSAFGILFVAITLVIAQLVLSTSQVSGVSIGLLLIMYFIRAIGDTINVNISLLSPLGWLSRVYAYSENNSWPLLLMTSIAIILIFITIYLYRIRDIDDAFIHFQGYRRRALGYMKSPLGLQIKLQKKSLMFFGSGLFLLGLSYGSIFGELDEFFKDNAMLQAMLTNKSGSYAEQFLPQLMMIMAMVSTIPTLIALLRVKKEIDKGYALAVLARPVSRIKYLMSFFIISSITAIVMMFLAGLGLYVGALYSMDNPLKFGIVMEAALVYIPAILLFVGIGMLVIGCQLKLYVLLYTYLVYAFLVNYLGVLLNVQDWMKEITPYEHIPNIPVDDMNWLPLVFLFVIYLVLSGLGFWAFKFGLDDRV</sequence>
<feature type="transmembrane region" description="Helical" evidence="1">
    <location>
        <begin position="201"/>
        <end position="222"/>
    </location>
</feature>
<keyword evidence="1" id="KW-0472">Membrane</keyword>
<feature type="transmembrane region" description="Helical" evidence="1">
    <location>
        <begin position="164"/>
        <end position="189"/>
    </location>
</feature>
<feature type="transmembrane region" description="Helical" evidence="1">
    <location>
        <begin position="298"/>
        <end position="316"/>
    </location>
</feature>
<feature type="transmembrane region" description="Helical" evidence="1">
    <location>
        <begin position="503"/>
        <end position="524"/>
    </location>
</feature>
<accession>A0A3A0VL32</accession>
<gene>
    <name evidence="2" type="ORF">BUZ14_06410</name>
</gene>